<evidence type="ECO:0000313" key="9">
    <source>
        <dbReference type="Proteomes" id="UP000660729"/>
    </source>
</evidence>
<evidence type="ECO:0000256" key="6">
    <source>
        <dbReference type="ARBA" id="ARBA00023242"/>
    </source>
</evidence>
<keyword evidence="2" id="KW-0862">Zinc</keyword>
<protein>
    <submittedName>
        <fullName evidence="8">Aspercryptin biosynthesis cluster-specific transcription regulator atnN</fullName>
    </submittedName>
</protein>
<keyword evidence="9" id="KW-1185">Reference proteome</keyword>
<dbReference type="GO" id="GO:0003677">
    <property type="term" value="F:DNA binding"/>
    <property type="evidence" value="ECO:0007669"/>
    <property type="project" value="UniProtKB-KW"/>
</dbReference>
<evidence type="ECO:0000256" key="7">
    <source>
        <dbReference type="SAM" id="MobiDB-lite"/>
    </source>
</evidence>
<sequence>MQCDEDRNERGDCRKCSSTGRNCQWYEAKHGSPASSSTSSGSREQRVILPKEREACSQSPGLAVLQPPSLAVGLNPEERRAVGFFLCRSARDLGYTFFTKKWINLSIQIGHQEPALRYAIAAIGLMHQSRQPFTHTSMHPVIKNDGHQLALLSYSKAMGHLRDYIDRTAVLDRARSIDVSLLACILFFVFEQLQNELASACLHMSTGLRLIEELRSPSGGLARDGSLSSDVYEIFDGFNDNSFTILRQHQMARQRRNQVIGLAIPTIPDIFDTLVDISDCLDALEAMRIRVVSELIKLAGDALAISISTSLDPAIMHCAAHTLSRSVDLSSHKILSRELSDLGEAYERWHETFQRSISGIPDSCVQAAAVLEVQYLAGMLNLRVSRSPSEMIWDELEPQLRHMLHLAEVCLLKEPLSTTACNIRYTNGELSGVGHGLALGTELLSLIYMAGMKSRNLDTRTRAIQLLQFANNKTTPYHADIWPRFMMRAAKEEERLAKELGKDILAESSETIPENARLSDIVFAQVPYRPRGVNMICTRYAFKDGAPIAVAVWQSIYDIFSDEQISEMTYTIPLPQACRHSALETSAIVGSQCDLTIRQAPVSSTTLSQCSSPPSAGGSWPNGLAFGWKGPNAQAHSKPWISSRQQPRHRQSCR</sequence>
<evidence type="ECO:0000256" key="3">
    <source>
        <dbReference type="ARBA" id="ARBA00023015"/>
    </source>
</evidence>
<comment type="caution">
    <text evidence="8">The sequence shown here is derived from an EMBL/GenBank/DDBJ whole genome shotgun (WGS) entry which is preliminary data.</text>
</comment>
<dbReference type="OrthoDB" id="3598904at2759"/>
<evidence type="ECO:0000256" key="1">
    <source>
        <dbReference type="ARBA" id="ARBA00022723"/>
    </source>
</evidence>
<evidence type="ECO:0000256" key="4">
    <source>
        <dbReference type="ARBA" id="ARBA00023125"/>
    </source>
</evidence>
<feature type="compositionally biased region" description="Low complexity" evidence="7">
    <location>
        <begin position="32"/>
        <end position="42"/>
    </location>
</feature>
<gene>
    <name evidence="8" type="ORF">HII31_11555</name>
</gene>
<evidence type="ECO:0000313" key="8">
    <source>
        <dbReference type="EMBL" id="KAF7187106.1"/>
    </source>
</evidence>
<dbReference type="AlphaFoldDB" id="A0A8H6R9L8"/>
<feature type="region of interest" description="Disordered" evidence="7">
    <location>
        <begin position="27"/>
        <end position="46"/>
    </location>
</feature>
<dbReference type="Proteomes" id="UP000660729">
    <property type="component" value="Unassembled WGS sequence"/>
</dbReference>
<evidence type="ECO:0000256" key="5">
    <source>
        <dbReference type="ARBA" id="ARBA00023163"/>
    </source>
</evidence>
<keyword evidence="1" id="KW-0479">Metal-binding</keyword>
<reference evidence="8" key="1">
    <citation type="submission" date="2020-04" db="EMBL/GenBank/DDBJ databases">
        <title>Draft genome resource of the tomato pathogen Pseudocercospora fuligena.</title>
        <authorList>
            <person name="Zaccaron A."/>
        </authorList>
    </citation>
    <scope>NUCLEOTIDE SEQUENCE</scope>
    <source>
        <strain evidence="8">PF001</strain>
    </source>
</reference>
<feature type="region of interest" description="Disordered" evidence="7">
    <location>
        <begin position="632"/>
        <end position="654"/>
    </location>
</feature>
<keyword evidence="5" id="KW-0804">Transcription</keyword>
<keyword evidence="4" id="KW-0238">DNA-binding</keyword>
<dbReference type="PANTHER" id="PTHR36206">
    <property type="entry name" value="ASPERCRYPTIN BIOSYNTHESIS CLUSTER-SPECIFIC TRANSCRIPTION REGULATOR ATNN-RELATED"/>
    <property type="match status" value="1"/>
</dbReference>
<dbReference type="InterPro" id="IPR052360">
    <property type="entry name" value="Transcr_Regulatory_Proteins"/>
</dbReference>
<dbReference type="PANTHER" id="PTHR36206:SF13">
    <property type="entry name" value="TRANSCRIPTIONAL REGULATORY PROTEIN MOC3"/>
    <property type="match status" value="1"/>
</dbReference>
<keyword evidence="6" id="KW-0539">Nucleus</keyword>
<organism evidence="8 9">
    <name type="scientific">Pseudocercospora fuligena</name>
    <dbReference type="NCBI Taxonomy" id="685502"/>
    <lineage>
        <taxon>Eukaryota</taxon>
        <taxon>Fungi</taxon>
        <taxon>Dikarya</taxon>
        <taxon>Ascomycota</taxon>
        <taxon>Pezizomycotina</taxon>
        <taxon>Dothideomycetes</taxon>
        <taxon>Dothideomycetidae</taxon>
        <taxon>Mycosphaerellales</taxon>
        <taxon>Mycosphaerellaceae</taxon>
        <taxon>Pseudocercospora</taxon>
    </lineage>
</organism>
<accession>A0A8H6R9L8</accession>
<name>A0A8H6R9L8_9PEZI</name>
<proteinExistence type="predicted"/>
<dbReference type="GO" id="GO:0046872">
    <property type="term" value="F:metal ion binding"/>
    <property type="evidence" value="ECO:0007669"/>
    <property type="project" value="UniProtKB-KW"/>
</dbReference>
<evidence type="ECO:0000256" key="2">
    <source>
        <dbReference type="ARBA" id="ARBA00022833"/>
    </source>
</evidence>
<dbReference type="EMBL" id="JABCIY010000238">
    <property type="protein sequence ID" value="KAF7187106.1"/>
    <property type="molecule type" value="Genomic_DNA"/>
</dbReference>
<keyword evidence="3" id="KW-0805">Transcription regulation</keyword>